<dbReference type="Proteomes" id="UP000186817">
    <property type="component" value="Unassembled WGS sequence"/>
</dbReference>
<keyword evidence="2" id="KW-0812">Transmembrane</keyword>
<dbReference type="AlphaFoldDB" id="A0A1Q9CPF1"/>
<feature type="compositionally biased region" description="Basic and acidic residues" evidence="1">
    <location>
        <begin position="258"/>
        <end position="267"/>
    </location>
</feature>
<evidence type="ECO:0000256" key="1">
    <source>
        <dbReference type="SAM" id="MobiDB-lite"/>
    </source>
</evidence>
<feature type="transmembrane region" description="Helical" evidence="2">
    <location>
        <begin position="681"/>
        <end position="701"/>
    </location>
</feature>
<feature type="compositionally biased region" description="Low complexity" evidence="1">
    <location>
        <begin position="62"/>
        <end position="71"/>
    </location>
</feature>
<feature type="transmembrane region" description="Helical" evidence="2">
    <location>
        <begin position="784"/>
        <end position="802"/>
    </location>
</feature>
<feature type="transmembrane region" description="Helical" evidence="2">
    <location>
        <begin position="645"/>
        <end position="669"/>
    </location>
</feature>
<feature type="transmembrane region" description="Helical" evidence="2">
    <location>
        <begin position="579"/>
        <end position="598"/>
    </location>
</feature>
<accession>A0A1Q9CPF1</accession>
<protein>
    <submittedName>
        <fullName evidence="3">Uncharacterized protein</fullName>
    </submittedName>
</protein>
<feature type="transmembrane region" description="Helical" evidence="2">
    <location>
        <begin position="619"/>
        <end position="639"/>
    </location>
</feature>
<reference evidence="3 4" key="1">
    <citation type="submission" date="2016-02" db="EMBL/GenBank/DDBJ databases">
        <title>Genome analysis of coral dinoflagellate symbionts highlights evolutionary adaptations to a symbiotic lifestyle.</title>
        <authorList>
            <person name="Aranda M."/>
            <person name="Li Y."/>
            <person name="Liew Y.J."/>
            <person name="Baumgarten S."/>
            <person name="Simakov O."/>
            <person name="Wilson M."/>
            <person name="Piel J."/>
            <person name="Ashoor H."/>
            <person name="Bougouffa S."/>
            <person name="Bajic V.B."/>
            <person name="Ryu T."/>
            <person name="Ravasi T."/>
            <person name="Bayer T."/>
            <person name="Micklem G."/>
            <person name="Kim H."/>
            <person name="Bhak J."/>
            <person name="Lajeunesse T.C."/>
            <person name="Voolstra C.R."/>
        </authorList>
    </citation>
    <scope>NUCLEOTIDE SEQUENCE [LARGE SCALE GENOMIC DNA]</scope>
    <source>
        <strain evidence="3 4">CCMP2467</strain>
    </source>
</reference>
<feature type="transmembrane region" description="Helical" evidence="2">
    <location>
        <begin position="707"/>
        <end position="727"/>
    </location>
</feature>
<evidence type="ECO:0000313" key="4">
    <source>
        <dbReference type="Proteomes" id="UP000186817"/>
    </source>
</evidence>
<keyword evidence="2" id="KW-0472">Membrane</keyword>
<keyword evidence="4" id="KW-1185">Reference proteome</keyword>
<feature type="compositionally biased region" description="Low complexity" evidence="1">
    <location>
        <begin position="93"/>
        <end position="102"/>
    </location>
</feature>
<feature type="region of interest" description="Disordered" evidence="1">
    <location>
        <begin position="193"/>
        <end position="326"/>
    </location>
</feature>
<proteinExistence type="predicted"/>
<feature type="compositionally biased region" description="Basic and acidic residues" evidence="1">
    <location>
        <begin position="291"/>
        <end position="302"/>
    </location>
</feature>
<evidence type="ECO:0000313" key="3">
    <source>
        <dbReference type="EMBL" id="OLP84809.1"/>
    </source>
</evidence>
<feature type="compositionally biased region" description="Low complexity" evidence="1">
    <location>
        <begin position="155"/>
        <end position="165"/>
    </location>
</feature>
<feature type="region of interest" description="Disordered" evidence="1">
    <location>
        <begin position="155"/>
        <end position="175"/>
    </location>
</feature>
<feature type="region of interest" description="Disordered" evidence="1">
    <location>
        <begin position="826"/>
        <end position="848"/>
    </location>
</feature>
<feature type="compositionally biased region" description="Polar residues" evidence="1">
    <location>
        <begin position="110"/>
        <end position="120"/>
    </location>
</feature>
<feature type="transmembrane region" description="Helical" evidence="2">
    <location>
        <begin position="748"/>
        <end position="764"/>
    </location>
</feature>
<feature type="compositionally biased region" description="Acidic residues" evidence="1">
    <location>
        <begin position="247"/>
        <end position="257"/>
    </location>
</feature>
<comment type="caution">
    <text evidence="3">The sequence shown here is derived from an EMBL/GenBank/DDBJ whole genome shotgun (WGS) entry which is preliminary data.</text>
</comment>
<name>A0A1Q9CPF1_SYMMI</name>
<organism evidence="3 4">
    <name type="scientific">Symbiodinium microadriaticum</name>
    <name type="common">Dinoflagellate</name>
    <name type="synonym">Zooxanthella microadriatica</name>
    <dbReference type="NCBI Taxonomy" id="2951"/>
    <lineage>
        <taxon>Eukaryota</taxon>
        <taxon>Sar</taxon>
        <taxon>Alveolata</taxon>
        <taxon>Dinophyceae</taxon>
        <taxon>Suessiales</taxon>
        <taxon>Symbiodiniaceae</taxon>
        <taxon>Symbiodinium</taxon>
    </lineage>
</organism>
<evidence type="ECO:0000256" key="2">
    <source>
        <dbReference type="SAM" id="Phobius"/>
    </source>
</evidence>
<feature type="compositionally biased region" description="Acidic residues" evidence="1">
    <location>
        <begin position="226"/>
        <end position="240"/>
    </location>
</feature>
<dbReference type="OrthoDB" id="443189at2759"/>
<sequence>MDSMDFDLGGGSSELLSFLNEEDSPPRASPLLVTPSRSDSQAASAGLLKETPPSASTRASTEEGPSSSTPSPEEKKLPAPRSLYPGMFGKPGNPSTTTTSNPHPFRRALTSASDLSTAETPTKGDLDHMKAGIAAAKAALDTEKKAAKMGAQAAPADAAAAGKAKPGPKVKKVAERKANNDVLDLAAAVSSLVLNNQKASKVQQRRKLAQAEAKNIKNAKKAAAKDDDDDGAEGSAEEDREACAALEEYEEVNEDEELNQRDSESKPGKGKCKRKLSVSSPKGKAKAKSKAKIEAKDGEKSIDAAAAKSKAKGKIQTKADDGKEKKAPLSSFLGRQWLEFRDAQMPELKKTGMPYKQMIKEIAERWKSHPARVKAAENLTETQLKRRARRAQHDTVSYSGAKYSYEMQLSTSSSCALVILEVSEECGLQFSSGAAGDTDTDTFDVAPDAANPLIFKYASLKGKTDLRFTGVASYFSNRALLEQKVLKMAWRVSWNNDDQDLSIQELSPKKPLYVLPSDLTLQKGEAYRLIWHRTQLWETADFSPVSDDTNTEFMDTVGGLPGIPYSEETPGAHAATLGSLYACFGASLVFGLFLWCTLKKTPPQWRHEDGIWDSDKLHMRFYILSALGYLLAGLATQFYPGDMNWAIQISKVVIILAWSCLVLASCGAVEAIGAEKRLNMMFRILGLVVVLAGLVEVVIPGDRHFQGFMWSLAAMALVCAFAWIVVWQHDEPPPAERRECGPSAFFRVEFHVIAVAGFAFVAIAEPNCGYAGHASCYDNCFVGPGAHFSFSLITFMFFYLALPVMQGYHPYPYVFPDIPCWRGSQTEPTEAEAAEQMPPSVLGNDDDA</sequence>
<keyword evidence="2" id="KW-1133">Transmembrane helix</keyword>
<dbReference type="EMBL" id="LSRX01001017">
    <property type="protein sequence ID" value="OLP84809.1"/>
    <property type="molecule type" value="Genomic_DNA"/>
</dbReference>
<feature type="region of interest" description="Disordered" evidence="1">
    <location>
        <begin position="1"/>
        <end position="126"/>
    </location>
</feature>
<gene>
    <name evidence="3" type="ORF">AK812_SmicGene34283</name>
</gene>
<feature type="compositionally biased region" description="Basic and acidic residues" evidence="1">
    <location>
        <begin position="317"/>
        <end position="326"/>
    </location>
</feature>